<comment type="caution">
    <text evidence="3">The sequence shown here is derived from an EMBL/GenBank/DDBJ whole genome shotgun (WGS) entry which is preliminary data.</text>
</comment>
<dbReference type="Pfam" id="PF00501">
    <property type="entry name" value="AMP-binding"/>
    <property type="match status" value="1"/>
</dbReference>
<dbReference type="PROSITE" id="PS01134">
    <property type="entry name" value="FTSZ_1"/>
    <property type="match status" value="1"/>
</dbReference>
<protein>
    <submittedName>
        <fullName evidence="3">Uncharacterized protein</fullName>
    </submittedName>
</protein>
<feature type="domain" description="AMP-dependent synthetase/ligase" evidence="2">
    <location>
        <begin position="11"/>
        <end position="144"/>
    </location>
</feature>
<name>X1DP47_9ZZZZ</name>
<dbReference type="EMBL" id="BARU01000541">
    <property type="protein sequence ID" value="GAH21947.1"/>
    <property type="molecule type" value="Genomic_DNA"/>
</dbReference>
<evidence type="ECO:0000313" key="3">
    <source>
        <dbReference type="EMBL" id="GAH21947.1"/>
    </source>
</evidence>
<accession>X1DP47</accession>
<sequence>MKLQTLNEMLRNSVNLYGDRTAFKIKKDEKFTPITYQEFYKKVEIFSTGLLSIGIEKFDHVGLVSDNRFEWIISDMAIIGLRATDVPCSGSSSSQDIYFKLNHSDAKATILEGETQFSNFYKIAIDLPKIKNIILYDRVKVFSEKEDTPEWTIPTDFKGNGEISEKLKTEIELLIKNKNKYIFLSAKAKIFLEKYLEKNIESILKSFGSKDTAGSAKDELLKRVEIQNKEEDEFLGRPISPPQKDTDKFVNIKVVGIGGGGNNAIREMTLQGMSNLNLIAMNTDLQALSLSQAGQKIQIGKSLTNGLGTGGNPELG</sequence>
<dbReference type="SUPFAM" id="SSF52490">
    <property type="entry name" value="Tubulin nucleotide-binding domain-like"/>
    <property type="match status" value="1"/>
</dbReference>
<dbReference type="InterPro" id="IPR052987">
    <property type="entry name" value="Chloroplast_AMP-bd_Enzymes"/>
</dbReference>
<dbReference type="InterPro" id="IPR020805">
    <property type="entry name" value="Cell_div_FtsZ_CS"/>
</dbReference>
<proteinExistence type="predicted"/>
<dbReference type="PANTHER" id="PTHR43813">
    <property type="entry name" value="ACYL-ACTIVATING ENZYME 16, CHLOROPLASTIC-RELATED"/>
    <property type="match status" value="1"/>
</dbReference>
<dbReference type="PANTHER" id="PTHR43813:SF1">
    <property type="entry name" value="ACYL-ACTIVATING ENZYME 16, CHLOROPLASTIC-RELATED"/>
    <property type="match status" value="1"/>
</dbReference>
<dbReference type="Gene3D" id="3.40.50.12780">
    <property type="entry name" value="N-terminal domain of ligase-like"/>
    <property type="match status" value="1"/>
</dbReference>
<dbReference type="GO" id="GO:0005525">
    <property type="term" value="F:GTP binding"/>
    <property type="evidence" value="ECO:0007669"/>
    <property type="project" value="InterPro"/>
</dbReference>
<dbReference type="Gene3D" id="3.40.50.1440">
    <property type="entry name" value="Tubulin/FtsZ, GTPase domain"/>
    <property type="match status" value="1"/>
</dbReference>
<gene>
    <name evidence="3" type="ORF">S03H2_01763</name>
</gene>
<dbReference type="AlphaFoldDB" id="X1DP47"/>
<feature type="non-terminal residue" evidence="3">
    <location>
        <position position="316"/>
    </location>
</feature>
<dbReference type="Pfam" id="PF00091">
    <property type="entry name" value="Tubulin"/>
    <property type="match status" value="1"/>
</dbReference>
<evidence type="ECO:0000259" key="2">
    <source>
        <dbReference type="Pfam" id="PF00501"/>
    </source>
</evidence>
<organism evidence="3">
    <name type="scientific">marine sediment metagenome</name>
    <dbReference type="NCBI Taxonomy" id="412755"/>
    <lineage>
        <taxon>unclassified sequences</taxon>
        <taxon>metagenomes</taxon>
        <taxon>ecological metagenomes</taxon>
    </lineage>
</organism>
<dbReference type="InterPro" id="IPR000873">
    <property type="entry name" value="AMP-dep_synth/lig_dom"/>
</dbReference>
<dbReference type="InterPro" id="IPR036525">
    <property type="entry name" value="Tubulin/FtsZ_GTPase_sf"/>
</dbReference>
<dbReference type="InterPro" id="IPR042099">
    <property type="entry name" value="ANL_N_sf"/>
</dbReference>
<evidence type="ECO:0000259" key="1">
    <source>
        <dbReference type="Pfam" id="PF00091"/>
    </source>
</evidence>
<feature type="domain" description="Tubulin/FtsZ GTPase" evidence="1">
    <location>
        <begin position="251"/>
        <end position="316"/>
    </location>
</feature>
<dbReference type="InterPro" id="IPR003008">
    <property type="entry name" value="Tubulin_FtsZ_GTPase"/>
</dbReference>
<dbReference type="SUPFAM" id="SSF56801">
    <property type="entry name" value="Acetyl-CoA synthetase-like"/>
    <property type="match status" value="1"/>
</dbReference>
<reference evidence="3" key="1">
    <citation type="journal article" date="2014" name="Front. Microbiol.">
        <title>High frequency of phylogenetically diverse reductive dehalogenase-homologous genes in deep subseafloor sedimentary metagenomes.</title>
        <authorList>
            <person name="Kawai M."/>
            <person name="Futagami T."/>
            <person name="Toyoda A."/>
            <person name="Takaki Y."/>
            <person name="Nishi S."/>
            <person name="Hori S."/>
            <person name="Arai W."/>
            <person name="Tsubouchi T."/>
            <person name="Morono Y."/>
            <person name="Uchiyama I."/>
            <person name="Ito T."/>
            <person name="Fujiyama A."/>
            <person name="Inagaki F."/>
            <person name="Takami H."/>
        </authorList>
    </citation>
    <scope>NUCLEOTIDE SEQUENCE</scope>
    <source>
        <strain evidence="3">Expedition CK06-06</strain>
    </source>
</reference>